<dbReference type="PANTHER" id="PTHR42647">
    <property type="entry name" value="SBP (S-RIBONUCLEASE BINDING PROTEIN) FAMILY PROTEIN"/>
    <property type="match status" value="1"/>
</dbReference>
<reference evidence="5 6" key="1">
    <citation type="submission" date="2024-01" db="EMBL/GenBank/DDBJ databases">
        <title>The genomes of 5 underutilized Papilionoideae crops provide insights into root nodulation and disease resistanc.</title>
        <authorList>
            <person name="Yuan L."/>
        </authorList>
    </citation>
    <scope>NUCLEOTIDE SEQUENCE [LARGE SCALE GENOMIC DNA]</scope>
    <source>
        <strain evidence="5">ZHUSHIDOU_FW_LH</strain>
        <tissue evidence="5">Leaf</tissue>
    </source>
</reference>
<evidence type="ECO:0000256" key="1">
    <source>
        <dbReference type="ARBA" id="ARBA00022723"/>
    </source>
</evidence>
<sequence>MFPSCGQCGNAAKPTLDARLCQTILEKVEGTHLQSVKIIEDKVHQKLYEKEAKAENINKQNIELVNQIEQLTVEASAWQQRARYNENMIATLKFNLQ</sequence>
<name>A0AAN9I3F5_CROPI</name>
<gene>
    <name evidence="5" type="ORF">RIF29_18687</name>
</gene>
<protein>
    <submittedName>
        <fullName evidence="5">Uncharacterized protein</fullName>
    </submittedName>
</protein>
<dbReference type="GO" id="GO:0004842">
    <property type="term" value="F:ubiquitin-protein transferase activity"/>
    <property type="evidence" value="ECO:0007669"/>
    <property type="project" value="TreeGrafter"/>
</dbReference>
<dbReference type="AlphaFoldDB" id="A0AAN9I3F5"/>
<evidence type="ECO:0000313" key="5">
    <source>
        <dbReference type="EMBL" id="KAK7266048.1"/>
    </source>
</evidence>
<evidence type="ECO:0000256" key="2">
    <source>
        <dbReference type="ARBA" id="ARBA00022771"/>
    </source>
</evidence>
<comment type="caution">
    <text evidence="5">The sequence shown here is derived from an EMBL/GenBank/DDBJ whole genome shotgun (WGS) entry which is preliminary data.</text>
</comment>
<keyword evidence="2" id="KW-0863">Zinc-finger</keyword>
<dbReference type="Proteomes" id="UP001372338">
    <property type="component" value="Unassembled WGS sequence"/>
</dbReference>
<dbReference type="GO" id="GO:0008270">
    <property type="term" value="F:zinc ion binding"/>
    <property type="evidence" value="ECO:0007669"/>
    <property type="project" value="UniProtKB-KW"/>
</dbReference>
<dbReference type="PANTHER" id="PTHR42647:SF10">
    <property type="entry name" value="F2G19.2"/>
    <property type="match status" value="1"/>
</dbReference>
<evidence type="ECO:0000256" key="3">
    <source>
        <dbReference type="ARBA" id="ARBA00022833"/>
    </source>
</evidence>
<keyword evidence="6" id="KW-1185">Reference proteome</keyword>
<dbReference type="EMBL" id="JAYWIO010000004">
    <property type="protein sequence ID" value="KAK7266048.1"/>
    <property type="molecule type" value="Genomic_DNA"/>
</dbReference>
<feature type="coiled-coil region" evidence="4">
    <location>
        <begin position="54"/>
        <end position="81"/>
    </location>
</feature>
<evidence type="ECO:0000313" key="6">
    <source>
        <dbReference type="Proteomes" id="UP001372338"/>
    </source>
</evidence>
<organism evidence="5 6">
    <name type="scientific">Crotalaria pallida</name>
    <name type="common">Smooth rattlebox</name>
    <name type="synonym">Crotalaria striata</name>
    <dbReference type="NCBI Taxonomy" id="3830"/>
    <lineage>
        <taxon>Eukaryota</taxon>
        <taxon>Viridiplantae</taxon>
        <taxon>Streptophyta</taxon>
        <taxon>Embryophyta</taxon>
        <taxon>Tracheophyta</taxon>
        <taxon>Spermatophyta</taxon>
        <taxon>Magnoliopsida</taxon>
        <taxon>eudicotyledons</taxon>
        <taxon>Gunneridae</taxon>
        <taxon>Pentapetalae</taxon>
        <taxon>rosids</taxon>
        <taxon>fabids</taxon>
        <taxon>Fabales</taxon>
        <taxon>Fabaceae</taxon>
        <taxon>Papilionoideae</taxon>
        <taxon>50 kb inversion clade</taxon>
        <taxon>genistoids sensu lato</taxon>
        <taxon>core genistoids</taxon>
        <taxon>Crotalarieae</taxon>
        <taxon>Crotalaria</taxon>
    </lineage>
</organism>
<accession>A0AAN9I3F5</accession>
<proteinExistence type="predicted"/>
<keyword evidence="4" id="KW-0175">Coiled coil</keyword>
<keyword evidence="3" id="KW-0862">Zinc</keyword>
<keyword evidence="1" id="KW-0479">Metal-binding</keyword>
<evidence type="ECO:0000256" key="4">
    <source>
        <dbReference type="SAM" id="Coils"/>
    </source>
</evidence>